<evidence type="ECO:0000256" key="8">
    <source>
        <dbReference type="ARBA" id="ARBA00022833"/>
    </source>
</evidence>
<dbReference type="Gene3D" id="3.40.50.1980">
    <property type="entry name" value="Nitrogenase molybdenum iron protein domain"/>
    <property type="match status" value="2"/>
</dbReference>
<dbReference type="Proteomes" id="UP000094795">
    <property type="component" value="Unassembled WGS sequence"/>
</dbReference>
<keyword evidence="5" id="KW-0479">Metal-binding</keyword>
<dbReference type="OrthoDB" id="7346865at2"/>
<keyword evidence="11" id="KW-1015">Disulfide bond</keyword>
<dbReference type="STRING" id="1480615.AWJ14_07440"/>
<feature type="signal peptide" evidence="13">
    <location>
        <begin position="1"/>
        <end position="25"/>
    </location>
</feature>
<evidence type="ECO:0000256" key="9">
    <source>
        <dbReference type="ARBA" id="ARBA00022906"/>
    </source>
</evidence>
<evidence type="ECO:0000256" key="10">
    <source>
        <dbReference type="ARBA" id="ARBA00023065"/>
    </source>
</evidence>
<organism evidence="14 15">
    <name type="scientific">Hoeflea olei</name>
    <dbReference type="NCBI Taxonomy" id="1480615"/>
    <lineage>
        <taxon>Bacteria</taxon>
        <taxon>Pseudomonadati</taxon>
        <taxon>Pseudomonadota</taxon>
        <taxon>Alphaproteobacteria</taxon>
        <taxon>Hyphomicrobiales</taxon>
        <taxon>Rhizobiaceae</taxon>
        <taxon>Hoeflea</taxon>
    </lineage>
</organism>
<evidence type="ECO:0000313" key="14">
    <source>
        <dbReference type="EMBL" id="OCW56979.1"/>
    </source>
</evidence>
<dbReference type="AlphaFoldDB" id="A0A1C1YTZ2"/>
<dbReference type="InterPro" id="IPR035520">
    <property type="entry name" value="ZnuA"/>
</dbReference>
<evidence type="ECO:0000256" key="3">
    <source>
        <dbReference type="ARBA" id="ARBA00015915"/>
    </source>
</evidence>
<evidence type="ECO:0000256" key="2">
    <source>
        <dbReference type="ARBA" id="ARBA00011028"/>
    </source>
</evidence>
<evidence type="ECO:0000313" key="15">
    <source>
        <dbReference type="Proteomes" id="UP000094795"/>
    </source>
</evidence>
<keyword evidence="8" id="KW-0862">Zinc</keyword>
<dbReference type="GO" id="GO:0042597">
    <property type="term" value="C:periplasmic space"/>
    <property type="evidence" value="ECO:0007669"/>
    <property type="project" value="UniProtKB-SubCell"/>
</dbReference>
<keyword evidence="9" id="KW-0864">Zinc transport</keyword>
<dbReference type="GO" id="GO:0006829">
    <property type="term" value="P:zinc ion transport"/>
    <property type="evidence" value="ECO:0007669"/>
    <property type="project" value="UniProtKB-KW"/>
</dbReference>
<evidence type="ECO:0000256" key="12">
    <source>
        <dbReference type="SAM" id="MobiDB-lite"/>
    </source>
</evidence>
<keyword evidence="10" id="KW-0406">Ion transport</keyword>
<evidence type="ECO:0000256" key="11">
    <source>
        <dbReference type="ARBA" id="ARBA00023157"/>
    </source>
</evidence>
<evidence type="ECO:0000256" key="4">
    <source>
        <dbReference type="ARBA" id="ARBA00022448"/>
    </source>
</evidence>
<evidence type="ECO:0000256" key="5">
    <source>
        <dbReference type="ARBA" id="ARBA00022723"/>
    </source>
</evidence>
<proteinExistence type="inferred from homology"/>
<keyword evidence="15" id="KW-1185">Reference proteome</keyword>
<dbReference type="NCBIfam" id="NF007091">
    <property type="entry name" value="PRK09545.1"/>
    <property type="match status" value="1"/>
</dbReference>
<dbReference type="SUPFAM" id="SSF53807">
    <property type="entry name" value="Helical backbone' metal receptor"/>
    <property type="match status" value="1"/>
</dbReference>
<sequence>MLHRKSLTLLLASTLLAGLAGTARAEVHVVASIKPVHSLVAAVMEGVGEPGLIIEGAGSPHTYALKPSQAQMLEQADLIFWVGHELEAFLEKPLETIGAKAKTVELLDAPGLVKLGFREGGAFEPHHHGGEAGEQEGEAGHDHDAHETHESGHDHPEAEHDHEAGHDHDHAHGAFDAHVWLDPVNAKAMVGEIETALVEADPDNGARYHANAEAVRARLDALNQEVAQQIEPVRGKGFVVFHDGYQYFEHRFDIPASGSITVSPEVLPGAERIAEIRTRVKELGAACVFAEPQFEPKLVATVLEGTQARSGVLDPLGAGLEPGPGLYFELIRAMSTSLTTCLSQDG</sequence>
<evidence type="ECO:0000256" key="6">
    <source>
        <dbReference type="ARBA" id="ARBA00022729"/>
    </source>
</evidence>
<keyword evidence="6 13" id="KW-0732">Signal</keyword>
<evidence type="ECO:0000256" key="1">
    <source>
        <dbReference type="ARBA" id="ARBA00004418"/>
    </source>
</evidence>
<dbReference type="CDD" id="cd01019">
    <property type="entry name" value="ZnuA"/>
    <property type="match status" value="1"/>
</dbReference>
<dbReference type="GO" id="GO:0046872">
    <property type="term" value="F:metal ion binding"/>
    <property type="evidence" value="ECO:0007669"/>
    <property type="project" value="UniProtKB-KW"/>
</dbReference>
<keyword evidence="4" id="KW-0813">Transport</keyword>
<accession>A0A1C1YTZ2</accession>
<evidence type="ECO:0000256" key="7">
    <source>
        <dbReference type="ARBA" id="ARBA00022764"/>
    </source>
</evidence>
<dbReference type="Pfam" id="PF01297">
    <property type="entry name" value="ZnuA"/>
    <property type="match status" value="1"/>
</dbReference>
<gene>
    <name evidence="14" type="ORF">AWJ14_07440</name>
</gene>
<keyword evidence="7" id="KW-0574">Periplasm</keyword>
<comment type="similarity">
    <text evidence="2">Belongs to the bacterial solute-binding protein 9 family.</text>
</comment>
<dbReference type="PANTHER" id="PTHR42953">
    <property type="entry name" value="HIGH-AFFINITY ZINC UPTAKE SYSTEM PROTEIN ZNUA-RELATED"/>
    <property type="match status" value="1"/>
</dbReference>
<dbReference type="EMBL" id="LQZT01000023">
    <property type="protein sequence ID" value="OCW56979.1"/>
    <property type="molecule type" value="Genomic_DNA"/>
</dbReference>
<feature type="chain" id="PRO_5008656362" description="High-affinity zinc uptake system protein ZnuA" evidence="13">
    <location>
        <begin position="26"/>
        <end position="346"/>
    </location>
</feature>
<comment type="subcellular location">
    <subcellularLocation>
        <location evidence="1">Periplasm</location>
    </subcellularLocation>
</comment>
<evidence type="ECO:0000256" key="13">
    <source>
        <dbReference type="SAM" id="SignalP"/>
    </source>
</evidence>
<feature type="region of interest" description="Disordered" evidence="12">
    <location>
        <begin position="120"/>
        <end position="170"/>
    </location>
</feature>
<protein>
    <recommendedName>
        <fullName evidence="3">High-affinity zinc uptake system protein ZnuA</fullName>
    </recommendedName>
</protein>
<feature type="compositionally biased region" description="Basic and acidic residues" evidence="12">
    <location>
        <begin position="138"/>
        <end position="170"/>
    </location>
</feature>
<dbReference type="InterPro" id="IPR050492">
    <property type="entry name" value="Bact_metal-bind_prot9"/>
</dbReference>
<dbReference type="InterPro" id="IPR006127">
    <property type="entry name" value="ZnuA-like"/>
</dbReference>
<name>A0A1C1YTZ2_9HYPH</name>
<reference evidence="14 15" key="1">
    <citation type="submission" date="2015-12" db="EMBL/GenBank/DDBJ databases">
        <authorList>
            <person name="Shamseldin A."/>
            <person name="Moawad H."/>
            <person name="Abd El-Rahim W.M."/>
            <person name="Sadowsky M.J."/>
        </authorList>
    </citation>
    <scope>NUCLEOTIDE SEQUENCE [LARGE SCALE GENOMIC DNA]</scope>
    <source>
        <strain evidence="14 15">JC234</strain>
    </source>
</reference>
<dbReference type="PANTHER" id="PTHR42953:SF3">
    <property type="entry name" value="HIGH-AFFINITY ZINC UPTAKE SYSTEM PROTEIN ZNUA"/>
    <property type="match status" value="1"/>
</dbReference>
<dbReference type="RefSeq" id="WP_066180160.1">
    <property type="nucleotide sequence ID" value="NZ_LQZT01000023.1"/>
</dbReference>
<comment type="caution">
    <text evidence="14">The sequence shown here is derived from an EMBL/GenBank/DDBJ whole genome shotgun (WGS) entry which is preliminary data.</text>
</comment>